<protein>
    <submittedName>
        <fullName evidence="2">Uncharacterized protein</fullName>
    </submittedName>
</protein>
<feature type="compositionally biased region" description="Low complexity" evidence="1">
    <location>
        <begin position="82"/>
        <end position="92"/>
    </location>
</feature>
<organism evidence="2 3">
    <name type="scientific">Puccinia sorghi</name>
    <dbReference type="NCBI Taxonomy" id="27349"/>
    <lineage>
        <taxon>Eukaryota</taxon>
        <taxon>Fungi</taxon>
        <taxon>Dikarya</taxon>
        <taxon>Basidiomycota</taxon>
        <taxon>Pucciniomycotina</taxon>
        <taxon>Pucciniomycetes</taxon>
        <taxon>Pucciniales</taxon>
        <taxon>Pucciniaceae</taxon>
        <taxon>Puccinia</taxon>
    </lineage>
</organism>
<dbReference type="EMBL" id="LAVV01012160">
    <property type="protein sequence ID" value="KNZ46961.1"/>
    <property type="molecule type" value="Genomic_DNA"/>
</dbReference>
<comment type="caution">
    <text evidence="2">The sequence shown here is derived from an EMBL/GenBank/DDBJ whole genome shotgun (WGS) entry which is preliminary data.</text>
</comment>
<sequence length="128" mass="13816">MACATRKKDSNQTTGNDCMINIRGFNHNTTLQRKHAKVIGGAVGVAHDWQTDFYEEIYWKGLINIKDIAKRMGKTFGGGQQLGSSGPPNQSSTSQGKKRFQSTDAGNNPAIHDSIMSEAGPGSSMNVD</sequence>
<proteinExistence type="predicted"/>
<dbReference type="AlphaFoldDB" id="A0A0L6UEM3"/>
<name>A0A0L6UEM3_9BASI</name>
<accession>A0A0L6UEM3</accession>
<dbReference type="Proteomes" id="UP000037035">
    <property type="component" value="Unassembled WGS sequence"/>
</dbReference>
<evidence type="ECO:0000313" key="2">
    <source>
        <dbReference type="EMBL" id="KNZ46961.1"/>
    </source>
</evidence>
<reference evidence="2 3" key="1">
    <citation type="submission" date="2015-08" db="EMBL/GenBank/DDBJ databases">
        <title>Next Generation Sequencing and Analysis of the Genome of Puccinia sorghi L Schw, the Causal Agent of Maize Common Rust.</title>
        <authorList>
            <person name="Rochi L."/>
            <person name="Burguener G."/>
            <person name="Darino M."/>
            <person name="Turjanski A."/>
            <person name="Kreff E."/>
            <person name="Dieguez M.J."/>
            <person name="Sacco F."/>
        </authorList>
    </citation>
    <scope>NUCLEOTIDE SEQUENCE [LARGE SCALE GENOMIC DNA]</scope>
    <source>
        <strain evidence="2 3">RO10H11247</strain>
    </source>
</reference>
<gene>
    <name evidence="2" type="ORF">VP01_679g1</name>
</gene>
<feature type="region of interest" description="Disordered" evidence="1">
    <location>
        <begin position="74"/>
        <end position="128"/>
    </location>
</feature>
<evidence type="ECO:0000313" key="3">
    <source>
        <dbReference type="Proteomes" id="UP000037035"/>
    </source>
</evidence>
<dbReference type="VEuPathDB" id="FungiDB:VP01_679g1"/>
<evidence type="ECO:0000256" key="1">
    <source>
        <dbReference type="SAM" id="MobiDB-lite"/>
    </source>
</evidence>
<keyword evidence="3" id="KW-1185">Reference proteome</keyword>